<dbReference type="InterPro" id="IPR004827">
    <property type="entry name" value="bZIP"/>
</dbReference>
<reference evidence="3" key="2">
    <citation type="submission" date="2023-05" db="EMBL/GenBank/DDBJ databases">
        <authorList>
            <consortium name="Lawrence Berkeley National Laboratory"/>
            <person name="Steindorff A."/>
            <person name="Hensen N."/>
            <person name="Bonometti L."/>
            <person name="Westerberg I."/>
            <person name="Brannstrom I.O."/>
            <person name="Guillou S."/>
            <person name="Cros-Aarteil S."/>
            <person name="Calhoun S."/>
            <person name="Haridas S."/>
            <person name="Kuo A."/>
            <person name="Mondo S."/>
            <person name="Pangilinan J."/>
            <person name="Riley R."/>
            <person name="Labutti K."/>
            <person name="Andreopoulos B."/>
            <person name="Lipzen A."/>
            <person name="Chen C."/>
            <person name="Yanf M."/>
            <person name="Daum C."/>
            <person name="Ng V."/>
            <person name="Clum A."/>
            <person name="Ohm R."/>
            <person name="Martin F."/>
            <person name="Silar P."/>
            <person name="Natvig D."/>
            <person name="Lalanne C."/>
            <person name="Gautier V."/>
            <person name="Ament-Velasquez S.L."/>
            <person name="Kruys A."/>
            <person name="Hutchinson M.I."/>
            <person name="Powell A.J."/>
            <person name="Barry K."/>
            <person name="Miller A.N."/>
            <person name="Grigoriev I.V."/>
            <person name="Debuchy R."/>
            <person name="Gladieux P."/>
            <person name="Thoren M.H."/>
            <person name="Johannesson H."/>
        </authorList>
    </citation>
    <scope>NUCLEOTIDE SEQUENCE</scope>
    <source>
        <strain evidence="3">CBS 731.68</strain>
    </source>
</reference>
<gene>
    <name evidence="3" type="ORF">N657DRAFT_674584</name>
</gene>
<dbReference type="Gene3D" id="1.20.5.170">
    <property type="match status" value="1"/>
</dbReference>
<protein>
    <recommendedName>
        <fullName evidence="2">BZIP domain-containing protein</fullName>
    </recommendedName>
</protein>
<sequence length="218" mass="24487">MSRSIPPARQDPRHSGRAIFSSPAGPGDDWTQISDPAGRRRVQNRLAQRRYRERIQKRLKDLEERAATPEGTTSSGNEKQRESASTRRNRKSEKQRQAPPAAEPQMYEHTRSLFTLRPGEETAAYSAYPTPPGDVLKPEYEAVWGYPPVPTEPYPQGLMLPAPAAVYPMTYFNEPVPPDLCFSCATADDIIHFTSYNSYLPGDTSVGRHSSYEQLPHA</sequence>
<dbReference type="CDD" id="cd14688">
    <property type="entry name" value="bZIP_YAP"/>
    <property type="match status" value="1"/>
</dbReference>
<keyword evidence="4" id="KW-1185">Reference proteome</keyword>
<comment type="caution">
    <text evidence="3">The sequence shown here is derived from an EMBL/GenBank/DDBJ whole genome shotgun (WGS) entry which is preliminary data.</text>
</comment>
<evidence type="ECO:0000259" key="2">
    <source>
        <dbReference type="PROSITE" id="PS00036"/>
    </source>
</evidence>
<feature type="compositionally biased region" description="Basic residues" evidence="1">
    <location>
        <begin position="39"/>
        <end position="52"/>
    </location>
</feature>
<organism evidence="3 4">
    <name type="scientific">Parathielavia appendiculata</name>
    <dbReference type="NCBI Taxonomy" id="2587402"/>
    <lineage>
        <taxon>Eukaryota</taxon>
        <taxon>Fungi</taxon>
        <taxon>Dikarya</taxon>
        <taxon>Ascomycota</taxon>
        <taxon>Pezizomycotina</taxon>
        <taxon>Sordariomycetes</taxon>
        <taxon>Sordariomycetidae</taxon>
        <taxon>Sordariales</taxon>
        <taxon>Chaetomiaceae</taxon>
        <taxon>Parathielavia</taxon>
    </lineage>
</organism>
<accession>A0AAN6YZI5</accession>
<evidence type="ECO:0000256" key="1">
    <source>
        <dbReference type="SAM" id="MobiDB-lite"/>
    </source>
</evidence>
<dbReference type="Proteomes" id="UP001302602">
    <property type="component" value="Unassembled WGS sequence"/>
</dbReference>
<name>A0AAN6YZI5_9PEZI</name>
<dbReference type="PANTHER" id="PTHR39607">
    <property type="entry name" value="XANTHOCILLIN BIOSYNTHESIS CLUSTER TRANSCRIPTION FACTOR XANC-RELATED"/>
    <property type="match status" value="1"/>
</dbReference>
<dbReference type="AlphaFoldDB" id="A0AAN6YZI5"/>
<evidence type="ECO:0000313" key="3">
    <source>
        <dbReference type="EMBL" id="KAK4119901.1"/>
    </source>
</evidence>
<dbReference type="InterPro" id="IPR052635">
    <property type="entry name" value="Sec_Metab_Biosynth_Reg"/>
</dbReference>
<feature type="domain" description="BZIP" evidence="2">
    <location>
        <begin position="39"/>
        <end position="54"/>
    </location>
</feature>
<dbReference type="GO" id="GO:0003700">
    <property type="term" value="F:DNA-binding transcription factor activity"/>
    <property type="evidence" value="ECO:0007669"/>
    <property type="project" value="InterPro"/>
</dbReference>
<dbReference type="EMBL" id="MU853243">
    <property type="protein sequence ID" value="KAK4119901.1"/>
    <property type="molecule type" value="Genomic_DNA"/>
</dbReference>
<proteinExistence type="predicted"/>
<dbReference type="InterPro" id="IPR046347">
    <property type="entry name" value="bZIP_sf"/>
</dbReference>
<feature type="region of interest" description="Disordered" evidence="1">
    <location>
        <begin position="1"/>
        <end position="108"/>
    </location>
</feature>
<evidence type="ECO:0000313" key="4">
    <source>
        <dbReference type="Proteomes" id="UP001302602"/>
    </source>
</evidence>
<dbReference type="RefSeq" id="XP_062643674.1">
    <property type="nucleotide sequence ID" value="XM_062795762.1"/>
</dbReference>
<dbReference type="GeneID" id="87832530"/>
<dbReference type="PROSITE" id="PS00036">
    <property type="entry name" value="BZIP_BASIC"/>
    <property type="match status" value="1"/>
</dbReference>
<dbReference type="SUPFAM" id="SSF57959">
    <property type="entry name" value="Leucine zipper domain"/>
    <property type="match status" value="1"/>
</dbReference>
<reference evidence="3" key="1">
    <citation type="journal article" date="2023" name="Mol. Phylogenet. Evol.">
        <title>Genome-scale phylogeny and comparative genomics of the fungal order Sordariales.</title>
        <authorList>
            <person name="Hensen N."/>
            <person name="Bonometti L."/>
            <person name="Westerberg I."/>
            <person name="Brannstrom I.O."/>
            <person name="Guillou S."/>
            <person name="Cros-Aarteil S."/>
            <person name="Calhoun S."/>
            <person name="Haridas S."/>
            <person name="Kuo A."/>
            <person name="Mondo S."/>
            <person name="Pangilinan J."/>
            <person name="Riley R."/>
            <person name="LaButti K."/>
            <person name="Andreopoulos B."/>
            <person name="Lipzen A."/>
            <person name="Chen C."/>
            <person name="Yan M."/>
            <person name="Daum C."/>
            <person name="Ng V."/>
            <person name="Clum A."/>
            <person name="Steindorff A."/>
            <person name="Ohm R.A."/>
            <person name="Martin F."/>
            <person name="Silar P."/>
            <person name="Natvig D.O."/>
            <person name="Lalanne C."/>
            <person name="Gautier V."/>
            <person name="Ament-Velasquez S.L."/>
            <person name="Kruys A."/>
            <person name="Hutchinson M.I."/>
            <person name="Powell A.J."/>
            <person name="Barry K."/>
            <person name="Miller A.N."/>
            <person name="Grigoriev I.V."/>
            <person name="Debuchy R."/>
            <person name="Gladieux P."/>
            <person name="Hiltunen Thoren M."/>
            <person name="Johannesson H."/>
        </authorList>
    </citation>
    <scope>NUCLEOTIDE SEQUENCE</scope>
    <source>
        <strain evidence="3">CBS 731.68</strain>
    </source>
</reference>
<dbReference type="PANTHER" id="PTHR39607:SF1">
    <property type="entry name" value="B-ZIP TRANSCRIPTION FACTOR (EUROFUNG)"/>
    <property type="match status" value="1"/>
</dbReference>
<feature type="compositionally biased region" description="Basic and acidic residues" evidence="1">
    <location>
        <begin position="53"/>
        <end position="67"/>
    </location>
</feature>